<gene>
    <name evidence="1" type="ORF">AEK19_MT0484</name>
</gene>
<organism evidence="1">
    <name type="scientific">Utricularia reniformis</name>
    <dbReference type="NCBI Taxonomy" id="192314"/>
    <lineage>
        <taxon>Eukaryota</taxon>
        <taxon>Viridiplantae</taxon>
        <taxon>Streptophyta</taxon>
        <taxon>Embryophyta</taxon>
        <taxon>Tracheophyta</taxon>
        <taxon>Spermatophyta</taxon>
        <taxon>Magnoliopsida</taxon>
        <taxon>eudicotyledons</taxon>
        <taxon>Gunneridae</taxon>
        <taxon>Pentapetalae</taxon>
        <taxon>asterids</taxon>
        <taxon>lamiids</taxon>
        <taxon>Lamiales</taxon>
        <taxon>Lentibulariaceae</taxon>
        <taxon>Utricularia</taxon>
    </lineage>
</organism>
<dbReference type="EMBL" id="KY774314">
    <property type="protein sequence ID" value="ART30741.1"/>
    <property type="molecule type" value="Genomic_DNA"/>
</dbReference>
<keyword evidence="1" id="KW-0496">Mitochondrion</keyword>
<reference evidence="1" key="1">
    <citation type="submission" date="2017-03" db="EMBL/GenBank/DDBJ databases">
        <title>The mitochondrial genome of the carnivorous plant Utricularia reniformis (Lentibulariaceae): structure, comparative analysis and evolutionary landmarks.</title>
        <authorList>
            <person name="Silva S.R."/>
            <person name="Alvarenga D.O."/>
            <person name="Michael T.P."/>
            <person name="Miranda V.F.O."/>
            <person name="Varani A.M."/>
        </authorList>
    </citation>
    <scope>NUCLEOTIDE SEQUENCE</scope>
</reference>
<dbReference type="AlphaFoldDB" id="A0A1Y0B045"/>
<sequence length="44" mass="5283">MLSKQKGSFLFLELDRTLIHSMTELQPAARYDFIIREKERLMLL</sequence>
<geneLocation type="mitochondrion" evidence="1"/>
<accession>A0A1Y0B045</accession>
<protein>
    <submittedName>
        <fullName evidence="1">Uncharacterized protein</fullName>
    </submittedName>
</protein>
<proteinExistence type="predicted"/>
<name>A0A1Y0B045_9LAMI</name>
<evidence type="ECO:0000313" key="1">
    <source>
        <dbReference type="EMBL" id="ART30741.1"/>
    </source>
</evidence>